<dbReference type="HOGENOM" id="CLU_763677_0_0_1"/>
<keyword evidence="3" id="KW-0862">Zinc</keyword>
<reference evidence="7" key="2">
    <citation type="submission" date="2015-03" db="UniProtKB">
        <authorList>
            <consortium name="EnsemblPlants"/>
        </authorList>
    </citation>
    <scope>IDENTIFICATION</scope>
</reference>
<dbReference type="InterPro" id="IPR007527">
    <property type="entry name" value="Znf_SWIM"/>
</dbReference>
<evidence type="ECO:0000256" key="1">
    <source>
        <dbReference type="ARBA" id="ARBA00022723"/>
    </source>
</evidence>
<dbReference type="SMART" id="SM00575">
    <property type="entry name" value="ZnF_PMZ"/>
    <property type="match status" value="1"/>
</dbReference>
<evidence type="ECO:0000256" key="3">
    <source>
        <dbReference type="ARBA" id="ARBA00022833"/>
    </source>
</evidence>
<dbReference type="AlphaFoldDB" id="A0A0D3D2F2"/>
<accession>A0A0D3D2F2</accession>
<evidence type="ECO:0000256" key="5">
    <source>
        <dbReference type="SAM" id="MobiDB-lite"/>
    </source>
</evidence>
<feature type="compositionally biased region" description="Low complexity" evidence="5">
    <location>
        <begin position="9"/>
        <end position="23"/>
    </location>
</feature>
<evidence type="ECO:0000313" key="7">
    <source>
        <dbReference type="EnsemblPlants" id="Bo7g005080.1"/>
    </source>
</evidence>
<feature type="region of interest" description="Disordered" evidence="5">
    <location>
        <begin position="1"/>
        <end position="23"/>
    </location>
</feature>
<evidence type="ECO:0000256" key="4">
    <source>
        <dbReference type="PROSITE-ProRule" id="PRU00325"/>
    </source>
</evidence>
<reference evidence="7 8" key="1">
    <citation type="journal article" date="2014" name="Genome Biol.">
        <title>Transcriptome and methylome profiling reveals relics of genome dominance in the mesopolyploid Brassica oleracea.</title>
        <authorList>
            <person name="Parkin I.A."/>
            <person name="Koh C."/>
            <person name="Tang H."/>
            <person name="Robinson S.J."/>
            <person name="Kagale S."/>
            <person name="Clarke W.E."/>
            <person name="Town C.D."/>
            <person name="Nixon J."/>
            <person name="Krishnakumar V."/>
            <person name="Bidwell S.L."/>
            <person name="Denoeud F."/>
            <person name="Belcram H."/>
            <person name="Links M.G."/>
            <person name="Just J."/>
            <person name="Clarke C."/>
            <person name="Bender T."/>
            <person name="Huebert T."/>
            <person name="Mason A.S."/>
            <person name="Pires J.C."/>
            <person name="Barker G."/>
            <person name="Moore J."/>
            <person name="Walley P.G."/>
            <person name="Manoli S."/>
            <person name="Batley J."/>
            <person name="Edwards D."/>
            <person name="Nelson M.N."/>
            <person name="Wang X."/>
            <person name="Paterson A.H."/>
            <person name="King G."/>
            <person name="Bancroft I."/>
            <person name="Chalhoub B."/>
            <person name="Sharpe A.G."/>
        </authorList>
    </citation>
    <scope>NUCLEOTIDE SEQUENCE</scope>
    <source>
        <strain evidence="7 8">cv. TO1000</strain>
    </source>
</reference>
<keyword evidence="8" id="KW-1185">Reference proteome</keyword>
<keyword evidence="2 4" id="KW-0863">Zinc-finger</keyword>
<feature type="domain" description="SWIM-type" evidence="6">
    <location>
        <begin position="258"/>
        <end position="290"/>
    </location>
</feature>
<dbReference type="EnsemblPlants" id="Bo7g005080.1">
    <property type="protein sequence ID" value="Bo7g005080.1"/>
    <property type="gene ID" value="Bo7g005080"/>
</dbReference>
<keyword evidence="1" id="KW-0479">Metal-binding</keyword>
<organism evidence="7 8">
    <name type="scientific">Brassica oleracea var. oleracea</name>
    <dbReference type="NCBI Taxonomy" id="109376"/>
    <lineage>
        <taxon>Eukaryota</taxon>
        <taxon>Viridiplantae</taxon>
        <taxon>Streptophyta</taxon>
        <taxon>Embryophyta</taxon>
        <taxon>Tracheophyta</taxon>
        <taxon>Spermatophyta</taxon>
        <taxon>Magnoliopsida</taxon>
        <taxon>eudicotyledons</taxon>
        <taxon>Gunneridae</taxon>
        <taxon>Pentapetalae</taxon>
        <taxon>rosids</taxon>
        <taxon>malvids</taxon>
        <taxon>Brassicales</taxon>
        <taxon>Brassicaceae</taxon>
        <taxon>Brassiceae</taxon>
        <taxon>Brassica</taxon>
    </lineage>
</organism>
<evidence type="ECO:0000313" key="8">
    <source>
        <dbReference type="Proteomes" id="UP000032141"/>
    </source>
</evidence>
<dbReference type="Proteomes" id="UP000032141">
    <property type="component" value="Chromosome C7"/>
</dbReference>
<dbReference type="GO" id="GO:0008270">
    <property type="term" value="F:zinc ion binding"/>
    <property type="evidence" value="ECO:0007669"/>
    <property type="project" value="UniProtKB-KW"/>
</dbReference>
<dbReference type="Pfam" id="PF04434">
    <property type="entry name" value="SWIM"/>
    <property type="match status" value="1"/>
</dbReference>
<dbReference type="PROSITE" id="PS50966">
    <property type="entry name" value="ZF_SWIM"/>
    <property type="match status" value="1"/>
</dbReference>
<protein>
    <recommendedName>
        <fullName evidence="6">SWIM-type domain-containing protein</fullName>
    </recommendedName>
</protein>
<evidence type="ECO:0000259" key="6">
    <source>
        <dbReference type="PROSITE" id="PS50966"/>
    </source>
</evidence>
<proteinExistence type="predicted"/>
<evidence type="ECO:0000256" key="2">
    <source>
        <dbReference type="ARBA" id="ARBA00022771"/>
    </source>
</evidence>
<feature type="region of interest" description="Disordered" evidence="5">
    <location>
        <begin position="358"/>
        <end position="380"/>
    </location>
</feature>
<sequence>METDTAMETDNAADTSTAAETDTAVPTADKFVEQPPAIKSTKYIEEWGDCLSLCKHDEFPSKSASCKRGLRAAKIPQTYIFSIRSYMNKHTCSRTSQSDSNDKRKGSPELVSSFLNEEFSGGLETPSPKVIKGIVKFKHGENVKVHACNVNKDVVVHRFMELSRYYTMADFDPAYESFKRRYPSVWKYVVEHTQKHKWARVFFPRDSLINIARMLFLDQSRRSWCLWLRTTYTIYGMLQERYMCGSLIATSLSNGRMFLANLVAKTCTCKVWDYEKIPCLHGLAAYIYYTKRGDDGVGTRRDVHIHYHKLCLKYYWAELWALAYSKTLYVVPDKSSWNVPDDIKELNIIPPTRITRKGRRRVKRHPSCEERRKRTQNKKRRREKYGFNWFLFGNGASPPA</sequence>
<dbReference type="PANTHER" id="PTHR31973:SF187">
    <property type="entry name" value="MUTATOR TRANSPOSASE MUDRA PROTEIN"/>
    <property type="match status" value="1"/>
</dbReference>
<dbReference type="InterPro" id="IPR006564">
    <property type="entry name" value="Znf_PMZ"/>
</dbReference>
<dbReference type="Gramene" id="Bo7g005080.1">
    <property type="protein sequence ID" value="Bo7g005080.1"/>
    <property type="gene ID" value="Bo7g005080"/>
</dbReference>
<dbReference type="PANTHER" id="PTHR31973">
    <property type="entry name" value="POLYPROTEIN, PUTATIVE-RELATED"/>
    <property type="match status" value="1"/>
</dbReference>
<name>A0A0D3D2F2_BRAOL</name>